<organism evidence="2 3">
    <name type="scientific">Tropicimonas omnivorans</name>
    <dbReference type="NCBI Taxonomy" id="3075590"/>
    <lineage>
        <taxon>Bacteria</taxon>
        <taxon>Pseudomonadati</taxon>
        <taxon>Pseudomonadota</taxon>
        <taxon>Alphaproteobacteria</taxon>
        <taxon>Rhodobacterales</taxon>
        <taxon>Roseobacteraceae</taxon>
        <taxon>Tropicimonas</taxon>
    </lineage>
</organism>
<feature type="transmembrane region" description="Helical" evidence="1">
    <location>
        <begin position="105"/>
        <end position="122"/>
    </location>
</feature>
<dbReference type="EMBL" id="JAVRHL010000003">
    <property type="protein sequence ID" value="MDT0684046.1"/>
    <property type="molecule type" value="Genomic_DNA"/>
</dbReference>
<keyword evidence="3" id="KW-1185">Reference proteome</keyword>
<protein>
    <recommendedName>
        <fullName evidence="4">CopG family transcriptional regulator</fullName>
    </recommendedName>
</protein>
<keyword evidence="1" id="KW-0472">Membrane</keyword>
<evidence type="ECO:0008006" key="4">
    <source>
        <dbReference type="Google" id="ProtNLM"/>
    </source>
</evidence>
<comment type="caution">
    <text evidence="2">The sequence shown here is derived from an EMBL/GenBank/DDBJ whole genome shotgun (WGS) entry which is preliminary data.</text>
</comment>
<name>A0ABU3DK06_9RHOB</name>
<evidence type="ECO:0000256" key="1">
    <source>
        <dbReference type="SAM" id="Phobius"/>
    </source>
</evidence>
<dbReference type="RefSeq" id="WP_311693131.1">
    <property type="nucleotide sequence ID" value="NZ_JAVRHL010000003.1"/>
</dbReference>
<keyword evidence="1" id="KW-1133">Transmembrane helix</keyword>
<evidence type="ECO:0000313" key="2">
    <source>
        <dbReference type="EMBL" id="MDT0684046.1"/>
    </source>
</evidence>
<proteinExistence type="predicted"/>
<sequence length="163" mass="18235">MRKARLSVYLEPAVMDALTAYADRRDRSLSLVAEAAIASFVTPDASERLEAALSARLDRLNRTQDRLERDQTIALETLALFVRHWLTVIKAHYALGRFSGSRKQLRKMAVVVVLLTTGYLSIGAFSGFSALLGVTVLLSIYGLFNPAFSMRQTREIEDRRNVS</sequence>
<reference evidence="2 3" key="1">
    <citation type="submission" date="2023-09" db="EMBL/GenBank/DDBJ databases">
        <authorList>
            <person name="Rey-Velasco X."/>
        </authorList>
    </citation>
    <scope>NUCLEOTIDE SEQUENCE [LARGE SCALE GENOMIC DNA]</scope>
    <source>
        <strain evidence="2 3">F158</strain>
    </source>
</reference>
<evidence type="ECO:0000313" key="3">
    <source>
        <dbReference type="Proteomes" id="UP001265259"/>
    </source>
</evidence>
<accession>A0ABU3DK06</accession>
<keyword evidence="1" id="KW-0812">Transmembrane</keyword>
<dbReference type="Proteomes" id="UP001265259">
    <property type="component" value="Unassembled WGS sequence"/>
</dbReference>
<gene>
    <name evidence="2" type="ORF">RM543_15260</name>
</gene>